<evidence type="ECO:0000256" key="5">
    <source>
        <dbReference type="ARBA" id="ARBA00022777"/>
    </source>
</evidence>
<dbReference type="PANTHER" id="PTHR11255">
    <property type="entry name" value="DIACYLGLYCEROL KINASE"/>
    <property type="match status" value="1"/>
</dbReference>
<dbReference type="AlphaFoldDB" id="A0A177BC30"/>
<dbReference type="InterPro" id="IPR001206">
    <property type="entry name" value="Diacylglycerol_kinase_cat_dom"/>
</dbReference>
<feature type="domain" description="DAGKc" evidence="7">
    <location>
        <begin position="39"/>
        <end position="92"/>
    </location>
</feature>
<dbReference type="SMART" id="SM00045">
    <property type="entry name" value="DAGKa"/>
    <property type="match status" value="1"/>
</dbReference>
<reference evidence="8 9" key="1">
    <citation type="submission" date="2016-04" db="EMBL/GenBank/DDBJ databases">
        <title>The genome of Intoshia linei affirms orthonectids as highly simplified spiralians.</title>
        <authorList>
            <person name="Mikhailov K.V."/>
            <person name="Slusarev G.S."/>
            <person name="Nikitin M.A."/>
            <person name="Logacheva M.D."/>
            <person name="Penin A."/>
            <person name="Aleoshin V."/>
            <person name="Panchin Y.V."/>
        </authorList>
    </citation>
    <scope>NUCLEOTIDE SEQUENCE [LARGE SCALE GENOMIC DNA]</scope>
    <source>
        <strain evidence="8">Intl2013</strain>
        <tissue evidence="8">Whole animal</tissue>
    </source>
</reference>
<protein>
    <recommendedName>
        <fullName evidence="2">diacylglycerol kinase (ATP)</fullName>
        <ecNumber evidence="2">2.7.1.107</ecNumber>
    </recommendedName>
</protein>
<dbReference type="EMBL" id="LWCA01000022">
    <property type="protein sequence ID" value="OAF71806.1"/>
    <property type="molecule type" value="Genomic_DNA"/>
</dbReference>
<dbReference type="InterPro" id="IPR000756">
    <property type="entry name" value="Diacylglycerol_kin_accessory"/>
</dbReference>
<evidence type="ECO:0000313" key="9">
    <source>
        <dbReference type="Proteomes" id="UP000078046"/>
    </source>
</evidence>
<dbReference type="InterPro" id="IPR016064">
    <property type="entry name" value="NAD/diacylglycerol_kinase_sf"/>
</dbReference>
<dbReference type="PROSITE" id="PS50146">
    <property type="entry name" value="DAGK"/>
    <property type="match status" value="1"/>
</dbReference>
<keyword evidence="6" id="KW-0067">ATP-binding</keyword>
<dbReference type="GO" id="GO:0005524">
    <property type="term" value="F:ATP binding"/>
    <property type="evidence" value="ECO:0007669"/>
    <property type="project" value="UniProtKB-KW"/>
</dbReference>
<dbReference type="Proteomes" id="UP000078046">
    <property type="component" value="Unassembled WGS sequence"/>
</dbReference>
<dbReference type="GO" id="GO:0004143">
    <property type="term" value="F:ATP-dependent diacylglycerol kinase activity"/>
    <property type="evidence" value="ECO:0007669"/>
    <property type="project" value="UniProtKB-EC"/>
</dbReference>
<keyword evidence="4" id="KW-0547">Nucleotide-binding</keyword>
<evidence type="ECO:0000256" key="2">
    <source>
        <dbReference type="ARBA" id="ARBA00012133"/>
    </source>
</evidence>
<evidence type="ECO:0000256" key="3">
    <source>
        <dbReference type="ARBA" id="ARBA00022679"/>
    </source>
</evidence>
<gene>
    <name evidence="8" type="ORF">A3Q56_00426</name>
</gene>
<dbReference type="FunFam" id="2.60.200.40:FF:000012">
    <property type="entry name" value="Diacylglycerol kinase"/>
    <property type="match status" value="1"/>
</dbReference>
<evidence type="ECO:0000256" key="6">
    <source>
        <dbReference type="ARBA" id="ARBA00022840"/>
    </source>
</evidence>
<accession>A0A177BC30</accession>
<keyword evidence="9" id="KW-1185">Reference proteome</keyword>
<dbReference type="Gene3D" id="3.40.50.10330">
    <property type="entry name" value="Probable inorganic polyphosphate/atp-NAD kinase, domain 1"/>
    <property type="match status" value="1"/>
</dbReference>
<dbReference type="OrthoDB" id="242257at2759"/>
<keyword evidence="3" id="KW-0808">Transferase</keyword>
<comment type="caution">
    <text evidence="8">The sequence shown here is derived from an EMBL/GenBank/DDBJ whole genome shotgun (WGS) entry which is preliminary data.</text>
</comment>
<evidence type="ECO:0000256" key="4">
    <source>
        <dbReference type="ARBA" id="ARBA00022741"/>
    </source>
</evidence>
<sequence length="305" mass="34787">MASSFLFGLKCLAFDKPTFNFLKKPITKRNNEGMLEKYPIAILPLGTGNDLSRVLNWGGGYENENLKKLMKNIKNSAEIIHLDRWSIYNFDSEKKMDINDCEDSEEFEKPGENTKIPYNIINNYFSIGVDASIAQKFHMKREKNPKKFKSRTMNKFFYFEYGTLESLINSCKNLHEHIELQCDNVDINLKDGPSLEGLTILNIPSIYGGTDIWNESKNKSKINIGDGKMEIVGITGAIHAGQIRTGLSKSGRRIAQCSKIEIRTKKTFPMQIDGEPWSQKPTLIKIHFKNSGLMYKKLNKAQIDS</sequence>
<dbReference type="EC" id="2.7.1.107" evidence="2"/>
<evidence type="ECO:0000313" key="8">
    <source>
        <dbReference type="EMBL" id="OAF71806.1"/>
    </source>
</evidence>
<evidence type="ECO:0000259" key="7">
    <source>
        <dbReference type="PROSITE" id="PS50146"/>
    </source>
</evidence>
<dbReference type="PANTHER" id="PTHR11255:SF48">
    <property type="entry name" value="DIACYLGLYCEROL KINASE 1"/>
    <property type="match status" value="1"/>
</dbReference>
<dbReference type="GO" id="GO:0005886">
    <property type="term" value="C:plasma membrane"/>
    <property type="evidence" value="ECO:0007669"/>
    <property type="project" value="TreeGrafter"/>
</dbReference>
<organism evidence="8 9">
    <name type="scientific">Intoshia linei</name>
    <dbReference type="NCBI Taxonomy" id="1819745"/>
    <lineage>
        <taxon>Eukaryota</taxon>
        <taxon>Metazoa</taxon>
        <taxon>Spiralia</taxon>
        <taxon>Lophotrochozoa</taxon>
        <taxon>Mesozoa</taxon>
        <taxon>Orthonectida</taxon>
        <taxon>Rhopaluridae</taxon>
        <taxon>Intoshia</taxon>
    </lineage>
</organism>
<comment type="similarity">
    <text evidence="1">Belongs to the eukaryotic diacylglycerol kinase family.</text>
</comment>
<proteinExistence type="inferred from homology"/>
<dbReference type="InterPro" id="IPR037607">
    <property type="entry name" value="DGK"/>
</dbReference>
<dbReference type="SUPFAM" id="SSF111331">
    <property type="entry name" value="NAD kinase/diacylglycerol kinase-like"/>
    <property type="match status" value="1"/>
</dbReference>
<name>A0A177BC30_9BILA</name>
<dbReference type="Pfam" id="PF00609">
    <property type="entry name" value="DAGK_acc"/>
    <property type="match status" value="1"/>
</dbReference>
<dbReference type="Pfam" id="PF00781">
    <property type="entry name" value="DAGK_cat"/>
    <property type="match status" value="1"/>
</dbReference>
<dbReference type="GO" id="GO:0007200">
    <property type="term" value="P:phospholipase C-activating G protein-coupled receptor signaling pathway"/>
    <property type="evidence" value="ECO:0007669"/>
    <property type="project" value="InterPro"/>
</dbReference>
<evidence type="ECO:0000256" key="1">
    <source>
        <dbReference type="ARBA" id="ARBA00009280"/>
    </source>
</evidence>
<dbReference type="Gene3D" id="2.60.200.40">
    <property type="match status" value="1"/>
</dbReference>
<dbReference type="InterPro" id="IPR017438">
    <property type="entry name" value="ATP-NAD_kinase_N"/>
</dbReference>
<keyword evidence="5" id="KW-0418">Kinase</keyword>